<dbReference type="SUPFAM" id="SSF46894">
    <property type="entry name" value="C-terminal effector domain of the bipartite response regulators"/>
    <property type="match status" value="1"/>
</dbReference>
<dbReference type="SUPFAM" id="SSF75516">
    <property type="entry name" value="Pheromone-binding domain of LuxR-like quorum-sensing transcription factors"/>
    <property type="match status" value="1"/>
</dbReference>
<evidence type="ECO:0000256" key="2">
    <source>
        <dbReference type="ARBA" id="ARBA00023125"/>
    </source>
</evidence>
<sequence length="269" mass="30562">MTVDKTTSIKIGNFAIELINSKTSDEAFAVFDRFLTITGFDSVLYSYIPSVVLENPSHLQPVFQVSKNYDLKYLDHYTQAELHKHDHIINNIANGSLAELDWWQEAKSKDLSKSSLDVFNIAKIDHYMENGYTIPTLSGAQGIAAASFISSDKRVLFDQLLQEQKTLVRTVTTLFHNHIMSQYHLFSDFLKPTLPNKLNTTEQAILKHLCNGYRPAQIAPMVNKSERHTENVIRNIRIKFAGLNEEGKPRISTSSLIYHCGLLHYTDSV</sequence>
<accession>A0A317C636</accession>
<dbReference type="GO" id="GO:0003677">
    <property type="term" value="F:DNA binding"/>
    <property type="evidence" value="ECO:0007669"/>
    <property type="project" value="UniProtKB-KW"/>
</dbReference>
<keyword evidence="6" id="KW-1185">Reference proteome</keyword>
<reference evidence="5 6" key="1">
    <citation type="submission" date="2018-05" db="EMBL/GenBank/DDBJ databases">
        <title>Leucothrix arctica sp. nov., isolated from Arctic seawater.</title>
        <authorList>
            <person name="Choi A."/>
            <person name="Baek K."/>
        </authorList>
    </citation>
    <scope>NUCLEOTIDE SEQUENCE [LARGE SCALE GENOMIC DNA]</scope>
    <source>
        <strain evidence="5 6">IMCC9719</strain>
    </source>
</reference>
<name>A0A317C636_9GAMM</name>
<feature type="domain" description="Transcription factor LuxR-like autoinducer-binding" evidence="4">
    <location>
        <begin position="24"/>
        <end position="178"/>
    </location>
</feature>
<dbReference type="Pfam" id="PF03472">
    <property type="entry name" value="Autoind_bind"/>
    <property type="match status" value="1"/>
</dbReference>
<organism evidence="5 6">
    <name type="scientific">Leucothrix arctica</name>
    <dbReference type="NCBI Taxonomy" id="1481894"/>
    <lineage>
        <taxon>Bacteria</taxon>
        <taxon>Pseudomonadati</taxon>
        <taxon>Pseudomonadota</taxon>
        <taxon>Gammaproteobacteria</taxon>
        <taxon>Thiotrichales</taxon>
        <taxon>Thiotrichaceae</taxon>
        <taxon>Leucothrix</taxon>
    </lineage>
</organism>
<keyword evidence="1" id="KW-0805">Transcription regulation</keyword>
<evidence type="ECO:0000256" key="1">
    <source>
        <dbReference type="ARBA" id="ARBA00023015"/>
    </source>
</evidence>
<dbReference type="AlphaFoldDB" id="A0A317C636"/>
<keyword evidence="3" id="KW-0804">Transcription</keyword>
<evidence type="ECO:0000256" key="3">
    <source>
        <dbReference type="ARBA" id="ARBA00023163"/>
    </source>
</evidence>
<dbReference type="InterPro" id="IPR036693">
    <property type="entry name" value="TF_LuxR_autoind-bd_dom_sf"/>
</dbReference>
<evidence type="ECO:0000313" key="5">
    <source>
        <dbReference type="EMBL" id="PWQ94096.1"/>
    </source>
</evidence>
<dbReference type="GO" id="GO:0006355">
    <property type="term" value="P:regulation of DNA-templated transcription"/>
    <property type="evidence" value="ECO:0007669"/>
    <property type="project" value="InterPro"/>
</dbReference>
<dbReference type="EMBL" id="QGKL01000041">
    <property type="protein sequence ID" value="PWQ94096.1"/>
    <property type="molecule type" value="Genomic_DNA"/>
</dbReference>
<dbReference type="Gene3D" id="3.30.450.80">
    <property type="entry name" value="Transcription factor LuxR-like, autoinducer-binding domain"/>
    <property type="match status" value="1"/>
</dbReference>
<dbReference type="RefSeq" id="WP_109824690.1">
    <property type="nucleotide sequence ID" value="NZ_QGKL01000041.1"/>
</dbReference>
<protein>
    <recommendedName>
        <fullName evidence="4">Transcription factor LuxR-like autoinducer-binding domain-containing protein</fullName>
    </recommendedName>
</protein>
<dbReference type="OrthoDB" id="6291706at2"/>
<dbReference type="InterPro" id="IPR016032">
    <property type="entry name" value="Sig_transdc_resp-reg_C-effctor"/>
</dbReference>
<dbReference type="Proteomes" id="UP000245506">
    <property type="component" value="Unassembled WGS sequence"/>
</dbReference>
<evidence type="ECO:0000259" key="4">
    <source>
        <dbReference type="Pfam" id="PF03472"/>
    </source>
</evidence>
<comment type="caution">
    <text evidence="5">The sequence shown here is derived from an EMBL/GenBank/DDBJ whole genome shotgun (WGS) entry which is preliminary data.</text>
</comment>
<evidence type="ECO:0000313" key="6">
    <source>
        <dbReference type="Proteomes" id="UP000245506"/>
    </source>
</evidence>
<dbReference type="InterPro" id="IPR005143">
    <property type="entry name" value="TF_LuxR_autoind-bd_dom"/>
</dbReference>
<gene>
    <name evidence="5" type="ORF">DKT75_16280</name>
</gene>
<proteinExistence type="predicted"/>
<keyword evidence="2" id="KW-0238">DNA-binding</keyword>